<feature type="signal peptide" evidence="4">
    <location>
        <begin position="1"/>
        <end position="24"/>
    </location>
</feature>
<dbReference type="AlphaFoldDB" id="A0A5C0SD26"/>
<dbReference type="OrthoDB" id="9769193at2"/>
<dbReference type="EMBL" id="CP042243">
    <property type="protein sequence ID" value="QEK11787.1"/>
    <property type="molecule type" value="Genomic_DNA"/>
</dbReference>
<evidence type="ECO:0000256" key="4">
    <source>
        <dbReference type="SAM" id="SignalP"/>
    </source>
</evidence>
<gene>
    <name evidence="6" type="ORF">FQB35_05065</name>
</gene>
<proteinExistence type="inferred from homology"/>
<accession>A0A5C0SD26</accession>
<evidence type="ECO:0000313" key="6">
    <source>
        <dbReference type="EMBL" id="QEK11787.1"/>
    </source>
</evidence>
<name>A0A5C0SD26_CRATE</name>
<dbReference type="KEGG" id="crs:FQB35_05065"/>
<keyword evidence="7" id="KW-1185">Reference proteome</keyword>
<evidence type="ECO:0000256" key="3">
    <source>
        <dbReference type="ARBA" id="ARBA00022729"/>
    </source>
</evidence>
<dbReference type="GO" id="GO:0030313">
    <property type="term" value="C:cell envelope"/>
    <property type="evidence" value="ECO:0007669"/>
    <property type="project" value="UniProtKB-SubCell"/>
</dbReference>
<organism evidence="6 7">
    <name type="scientific">Crassaminicella thermophila</name>
    <dbReference type="NCBI Taxonomy" id="2599308"/>
    <lineage>
        <taxon>Bacteria</taxon>
        <taxon>Bacillati</taxon>
        <taxon>Bacillota</taxon>
        <taxon>Clostridia</taxon>
        <taxon>Eubacteriales</taxon>
        <taxon>Clostridiaceae</taxon>
        <taxon>Crassaminicella</taxon>
    </lineage>
</organism>
<dbReference type="CDD" id="cd06301">
    <property type="entry name" value="PBP1_rhizopine_binding-like"/>
    <property type="match status" value="1"/>
</dbReference>
<evidence type="ECO:0000256" key="1">
    <source>
        <dbReference type="ARBA" id="ARBA00004196"/>
    </source>
</evidence>
<dbReference type="SUPFAM" id="SSF53822">
    <property type="entry name" value="Periplasmic binding protein-like I"/>
    <property type="match status" value="1"/>
</dbReference>
<dbReference type="PANTHER" id="PTHR46847">
    <property type="entry name" value="D-ALLOSE-BINDING PERIPLASMIC PROTEIN-RELATED"/>
    <property type="match status" value="1"/>
</dbReference>
<dbReference type="Pfam" id="PF13407">
    <property type="entry name" value="Peripla_BP_4"/>
    <property type="match status" value="1"/>
</dbReference>
<protein>
    <submittedName>
        <fullName evidence="6">Sugar ABC transporter substrate-binding protein</fullName>
    </submittedName>
</protein>
<feature type="chain" id="PRO_5022750791" evidence="4">
    <location>
        <begin position="25"/>
        <end position="321"/>
    </location>
</feature>
<comment type="subcellular location">
    <subcellularLocation>
        <location evidence="1">Cell envelope</location>
    </subcellularLocation>
</comment>
<dbReference type="Proteomes" id="UP000324646">
    <property type="component" value="Chromosome"/>
</dbReference>
<dbReference type="GO" id="GO:0030246">
    <property type="term" value="F:carbohydrate binding"/>
    <property type="evidence" value="ECO:0007669"/>
    <property type="project" value="UniProtKB-ARBA"/>
</dbReference>
<dbReference type="InterPro" id="IPR025997">
    <property type="entry name" value="SBP_2_dom"/>
</dbReference>
<evidence type="ECO:0000259" key="5">
    <source>
        <dbReference type="Pfam" id="PF13407"/>
    </source>
</evidence>
<feature type="domain" description="Periplasmic binding protein" evidence="5">
    <location>
        <begin position="42"/>
        <end position="298"/>
    </location>
</feature>
<reference evidence="6 7" key="1">
    <citation type="submission" date="2019-07" db="EMBL/GenBank/DDBJ databases">
        <title>Complete genome of Crassaminicella thermophila SY095.</title>
        <authorList>
            <person name="Li X."/>
        </authorList>
    </citation>
    <scope>NUCLEOTIDE SEQUENCE [LARGE SCALE GENOMIC DNA]</scope>
    <source>
        <strain evidence="6 7">SY095</strain>
    </source>
</reference>
<dbReference type="PROSITE" id="PS51257">
    <property type="entry name" value="PROKAR_LIPOPROTEIN"/>
    <property type="match status" value="1"/>
</dbReference>
<dbReference type="RefSeq" id="WP_148808942.1">
    <property type="nucleotide sequence ID" value="NZ_CP042243.1"/>
</dbReference>
<dbReference type="PANTHER" id="PTHR46847:SF1">
    <property type="entry name" value="D-ALLOSE-BINDING PERIPLASMIC PROTEIN-RELATED"/>
    <property type="match status" value="1"/>
</dbReference>
<keyword evidence="3 4" id="KW-0732">Signal</keyword>
<sequence length="321" mass="34978">MKKLNIWLVICLLLIAILAGCSSAENNKNSKEVKKEEHAIKIGVSISDFDDVWLMYMKDAMESYGKTLGGKVEVVFVDGKDDANKQLAQVENFIAQEFDVIVVNPVNTQATQPMTDAALQAGVKLVYVNRLPDYLPEGVTFVGSDSVIAGNLQMEYLAEKLNGKGNVVIMQGSFDSEATYNRTDGVKMIADKYPNIHIIKVDTANFSREEGMMLMENWLSTGDQIDAVAANNDEMAIGAIQAIEAAGKLGEILVGGIDATPEALSEMEKGRLACTIFQDATGQGEGAIKAAYNLAIGKNVEQKVWIPFQLVTPENIDKFKK</sequence>
<dbReference type="InterPro" id="IPR028082">
    <property type="entry name" value="Peripla_BP_I"/>
</dbReference>
<evidence type="ECO:0000256" key="2">
    <source>
        <dbReference type="ARBA" id="ARBA00007639"/>
    </source>
</evidence>
<evidence type="ECO:0000313" key="7">
    <source>
        <dbReference type="Proteomes" id="UP000324646"/>
    </source>
</evidence>
<dbReference type="Gene3D" id="3.40.50.2300">
    <property type="match status" value="2"/>
</dbReference>
<comment type="similarity">
    <text evidence="2">Belongs to the bacterial solute-binding protein 2 family.</text>
</comment>